<evidence type="ECO:0000313" key="2">
    <source>
        <dbReference type="Proteomes" id="UP001218218"/>
    </source>
</evidence>
<accession>A0AAD7ESM6</accession>
<evidence type="ECO:0000313" key="1">
    <source>
        <dbReference type="EMBL" id="KAJ7347929.1"/>
    </source>
</evidence>
<protein>
    <submittedName>
        <fullName evidence="1">Uncharacterized protein</fullName>
    </submittedName>
</protein>
<feature type="non-terminal residue" evidence="1">
    <location>
        <position position="174"/>
    </location>
</feature>
<dbReference type="AlphaFoldDB" id="A0AAD7ESM6"/>
<dbReference type="Proteomes" id="UP001218218">
    <property type="component" value="Unassembled WGS sequence"/>
</dbReference>
<keyword evidence="2" id="KW-1185">Reference proteome</keyword>
<proteinExistence type="predicted"/>
<name>A0AAD7ESM6_9AGAR</name>
<sequence>RPEQGGQRITEDWLRSLRSRDCLWRFRMTADELIDLAHALRIPDPFVTATRYLFSATEALGLLCARFRSAAEMYALVMLYDCSQSSIWECVNELVEFLDEHWEHLLGCDDQHLLHPDNLKEYADAIHRRGAPLTSIFAFIDCTIRRISHPTWFQRQAYNGHKKFHALKYQALML</sequence>
<comment type="caution">
    <text evidence="1">The sequence shown here is derived from an EMBL/GenBank/DDBJ whole genome shotgun (WGS) entry which is preliminary data.</text>
</comment>
<gene>
    <name evidence="1" type="ORF">DFH08DRAFT_618353</name>
</gene>
<organism evidence="1 2">
    <name type="scientific">Mycena albidolilacea</name>
    <dbReference type="NCBI Taxonomy" id="1033008"/>
    <lineage>
        <taxon>Eukaryota</taxon>
        <taxon>Fungi</taxon>
        <taxon>Dikarya</taxon>
        <taxon>Basidiomycota</taxon>
        <taxon>Agaricomycotina</taxon>
        <taxon>Agaricomycetes</taxon>
        <taxon>Agaricomycetidae</taxon>
        <taxon>Agaricales</taxon>
        <taxon>Marasmiineae</taxon>
        <taxon>Mycenaceae</taxon>
        <taxon>Mycena</taxon>
    </lineage>
</organism>
<reference evidence="1" key="1">
    <citation type="submission" date="2023-03" db="EMBL/GenBank/DDBJ databases">
        <title>Massive genome expansion in bonnet fungi (Mycena s.s.) driven by repeated elements and novel gene families across ecological guilds.</title>
        <authorList>
            <consortium name="Lawrence Berkeley National Laboratory"/>
            <person name="Harder C.B."/>
            <person name="Miyauchi S."/>
            <person name="Viragh M."/>
            <person name="Kuo A."/>
            <person name="Thoen E."/>
            <person name="Andreopoulos B."/>
            <person name="Lu D."/>
            <person name="Skrede I."/>
            <person name="Drula E."/>
            <person name="Henrissat B."/>
            <person name="Morin E."/>
            <person name="Kohler A."/>
            <person name="Barry K."/>
            <person name="LaButti K."/>
            <person name="Morin E."/>
            <person name="Salamov A."/>
            <person name="Lipzen A."/>
            <person name="Mereny Z."/>
            <person name="Hegedus B."/>
            <person name="Baldrian P."/>
            <person name="Stursova M."/>
            <person name="Weitz H."/>
            <person name="Taylor A."/>
            <person name="Grigoriev I.V."/>
            <person name="Nagy L.G."/>
            <person name="Martin F."/>
            <person name="Kauserud H."/>
        </authorList>
    </citation>
    <scope>NUCLEOTIDE SEQUENCE</scope>
    <source>
        <strain evidence="1">CBHHK002</strain>
    </source>
</reference>
<feature type="non-terminal residue" evidence="1">
    <location>
        <position position="1"/>
    </location>
</feature>
<dbReference type="EMBL" id="JARIHO010000018">
    <property type="protein sequence ID" value="KAJ7347929.1"/>
    <property type="molecule type" value="Genomic_DNA"/>
</dbReference>